<dbReference type="Proteomes" id="UP000646749">
    <property type="component" value="Unassembled WGS sequence"/>
</dbReference>
<evidence type="ECO:0000313" key="1">
    <source>
        <dbReference type="EMBL" id="GIG86891.1"/>
    </source>
</evidence>
<organism evidence="1 2">
    <name type="scientific">Plantactinospora endophytica</name>
    <dbReference type="NCBI Taxonomy" id="673535"/>
    <lineage>
        <taxon>Bacteria</taxon>
        <taxon>Bacillati</taxon>
        <taxon>Actinomycetota</taxon>
        <taxon>Actinomycetes</taxon>
        <taxon>Micromonosporales</taxon>
        <taxon>Micromonosporaceae</taxon>
        <taxon>Plantactinospora</taxon>
    </lineage>
</organism>
<name>A0ABQ4DWS6_9ACTN</name>
<protein>
    <recommendedName>
        <fullName evidence="3">Integrase</fullName>
    </recommendedName>
</protein>
<evidence type="ECO:0000313" key="2">
    <source>
        <dbReference type="Proteomes" id="UP000646749"/>
    </source>
</evidence>
<evidence type="ECO:0008006" key="3">
    <source>
        <dbReference type="Google" id="ProtNLM"/>
    </source>
</evidence>
<dbReference type="EMBL" id="BONW01000005">
    <property type="protein sequence ID" value="GIG86891.1"/>
    <property type="molecule type" value="Genomic_DNA"/>
</dbReference>
<dbReference type="RefSeq" id="WP_203865451.1">
    <property type="nucleotide sequence ID" value="NZ_BONW01000005.1"/>
</dbReference>
<accession>A0ABQ4DWS6</accession>
<keyword evidence="2" id="KW-1185">Reference proteome</keyword>
<comment type="caution">
    <text evidence="1">The sequence shown here is derived from an EMBL/GenBank/DDBJ whole genome shotgun (WGS) entry which is preliminary data.</text>
</comment>
<gene>
    <name evidence="1" type="ORF">Pen02_18270</name>
</gene>
<sequence>MRSRLRRLYAHDRQFTWTAKITQVRTGQGLRRCIRVRVWGAGKNSRALQVDLLSTALRSAWGDPAVTDGAYPEPKHVRAVLDHALAHGWQPDEVGGTFLLTGAGHAEALPLLGFVVTDLLLLAERDTSGG</sequence>
<reference evidence="1 2" key="1">
    <citation type="submission" date="2021-01" db="EMBL/GenBank/DDBJ databases">
        <title>Whole genome shotgun sequence of Plantactinospora endophytica NBRC 110450.</title>
        <authorList>
            <person name="Komaki H."/>
            <person name="Tamura T."/>
        </authorList>
    </citation>
    <scope>NUCLEOTIDE SEQUENCE [LARGE SCALE GENOMIC DNA]</scope>
    <source>
        <strain evidence="1 2">NBRC 110450</strain>
    </source>
</reference>
<proteinExistence type="predicted"/>